<evidence type="ECO:0000256" key="1">
    <source>
        <dbReference type="SAM" id="MobiDB-lite"/>
    </source>
</evidence>
<reference evidence="2 3" key="1">
    <citation type="journal article" date="2019" name="Syst. Appl. Microbiol.">
        <title>Characterization of Bifidobacterium species in feaces of the Egyptian fruit bat: Description of B. vespertilionis sp. nov. and B. rousetti sp. nov.</title>
        <authorList>
            <person name="Modesto M."/>
            <person name="Satti M."/>
            <person name="Watanabe K."/>
            <person name="Puglisi E."/>
            <person name="Morelli L."/>
            <person name="Huang C.-H."/>
            <person name="Liou J.-S."/>
            <person name="Miyashita M."/>
            <person name="Tamura T."/>
            <person name="Saito S."/>
            <person name="Mori K."/>
            <person name="Huang L."/>
            <person name="Sciavilla P."/>
            <person name="Sandri C."/>
            <person name="Spiezio C."/>
            <person name="Vitali F."/>
            <person name="Cavalieri D."/>
            <person name="Perpetuini G."/>
            <person name="Tofalo R."/>
            <person name="Bonetti A."/>
            <person name="Arita M."/>
            <person name="Mattarelli P."/>
        </authorList>
    </citation>
    <scope>NUCLEOTIDE SEQUENCE [LARGE SCALE GENOMIC DNA]</scope>
    <source>
        <strain evidence="2 3">RST7</strain>
    </source>
</reference>
<feature type="region of interest" description="Disordered" evidence="1">
    <location>
        <begin position="1"/>
        <end position="32"/>
    </location>
</feature>
<name>A0A5M9ZNR7_9BIFI</name>
<evidence type="ECO:0000313" key="3">
    <source>
        <dbReference type="Proteomes" id="UP000412028"/>
    </source>
</evidence>
<dbReference type="AlphaFoldDB" id="A0A5M9ZNR7"/>
<protein>
    <submittedName>
        <fullName evidence="2">Uncharacterized protein</fullName>
    </submittedName>
</protein>
<dbReference type="OrthoDB" id="5189092at2"/>
<accession>A0A5M9ZNR7</accession>
<proteinExistence type="predicted"/>
<dbReference type="Proteomes" id="UP000412028">
    <property type="component" value="Unassembled WGS sequence"/>
</dbReference>
<evidence type="ECO:0000313" key="2">
    <source>
        <dbReference type="EMBL" id="KAA8829296.1"/>
    </source>
</evidence>
<feature type="compositionally biased region" description="Polar residues" evidence="1">
    <location>
        <begin position="1"/>
        <end position="11"/>
    </location>
</feature>
<gene>
    <name evidence="2" type="ORF">EMO89_08360</name>
</gene>
<feature type="compositionally biased region" description="Basic residues" evidence="1">
    <location>
        <begin position="14"/>
        <end position="32"/>
    </location>
</feature>
<dbReference type="EMBL" id="RZUI01000010">
    <property type="protein sequence ID" value="KAA8829296.1"/>
    <property type="molecule type" value="Genomic_DNA"/>
</dbReference>
<organism evidence="2 3">
    <name type="scientific">Bifidobacterium tissieri</name>
    <dbReference type="NCBI Taxonomy" id="1630162"/>
    <lineage>
        <taxon>Bacteria</taxon>
        <taxon>Bacillati</taxon>
        <taxon>Actinomycetota</taxon>
        <taxon>Actinomycetes</taxon>
        <taxon>Bifidobacteriales</taxon>
        <taxon>Bifidobacteriaceae</taxon>
        <taxon>Bifidobacterium</taxon>
    </lineage>
</organism>
<comment type="caution">
    <text evidence="2">The sequence shown here is derived from an EMBL/GenBank/DDBJ whole genome shotgun (WGS) entry which is preliminary data.</text>
</comment>
<sequence length="257" mass="27054">MAQRKNTSNGSPKKFTRKPARKPVRKISKKQQRIYRRRRIVAVIVLLAVIAALCGLVYGVVRGVQAVSGSLSSSSSQSASATASASNDKSSASASQSAKPSESASTSKSATPSASESSTKAKNPGIPNCTASDVSLDLTADTTTVAQGGKVTFKVVIKHDSKRDCVIDASNASRILTITSGDNTVWRSDSCPVDSRQLLMTGSDKDTQTIAWNTTSTGSECQAENARTKVDPGTYVATLSVRDHEKIKSSPVTITVQ</sequence>
<feature type="region of interest" description="Disordered" evidence="1">
    <location>
        <begin position="71"/>
        <end position="126"/>
    </location>
</feature>
<feature type="compositionally biased region" description="Low complexity" evidence="1">
    <location>
        <begin position="71"/>
        <end position="121"/>
    </location>
</feature>
<dbReference type="RefSeq" id="WP_150381667.1">
    <property type="nucleotide sequence ID" value="NZ_RZUI01000010.1"/>
</dbReference>